<dbReference type="Proteomes" id="UP000786693">
    <property type="component" value="Unassembled WGS sequence"/>
</dbReference>
<dbReference type="PANTHER" id="PTHR30086:SF19">
    <property type="entry name" value="THREONINE EFFLUX PROTEIN"/>
    <property type="match status" value="1"/>
</dbReference>
<reference evidence="7 8" key="1">
    <citation type="submission" date="2021-05" db="EMBL/GenBank/DDBJ databases">
        <title>Bacteria Genome sequencing.</title>
        <authorList>
            <person name="Takabe Y."/>
            <person name="Nakajima Y."/>
            <person name="Suzuki S."/>
            <person name="Shiozaki T."/>
        </authorList>
    </citation>
    <scope>NUCLEOTIDE SEQUENCE [LARGE SCALE GENOMIC DNA]</scope>
    <source>
        <strain evidence="7 8">AI_62</strain>
    </source>
</reference>
<evidence type="ECO:0000313" key="8">
    <source>
        <dbReference type="Proteomes" id="UP000786693"/>
    </source>
</evidence>
<dbReference type="Pfam" id="PF01810">
    <property type="entry name" value="LysE"/>
    <property type="match status" value="1"/>
</dbReference>
<feature type="transmembrane region" description="Helical" evidence="6">
    <location>
        <begin position="73"/>
        <end position="90"/>
    </location>
</feature>
<keyword evidence="3 6" id="KW-0812">Transmembrane</keyword>
<evidence type="ECO:0000256" key="1">
    <source>
        <dbReference type="ARBA" id="ARBA00004651"/>
    </source>
</evidence>
<proteinExistence type="predicted"/>
<evidence type="ECO:0000256" key="6">
    <source>
        <dbReference type="SAM" id="Phobius"/>
    </source>
</evidence>
<comment type="subcellular location">
    <subcellularLocation>
        <location evidence="1">Cell membrane</location>
        <topology evidence="1">Multi-pass membrane protein</topology>
    </subcellularLocation>
</comment>
<dbReference type="EMBL" id="BPFH01000003">
    <property type="protein sequence ID" value="GIT95502.1"/>
    <property type="molecule type" value="Genomic_DNA"/>
</dbReference>
<feature type="transmembrane region" description="Helical" evidence="6">
    <location>
        <begin position="161"/>
        <end position="180"/>
    </location>
</feature>
<name>A0ABQ4NN07_9RHOB</name>
<dbReference type="InterPro" id="IPR001123">
    <property type="entry name" value="LeuE-type"/>
</dbReference>
<feature type="transmembrane region" description="Helical" evidence="6">
    <location>
        <begin position="42"/>
        <end position="66"/>
    </location>
</feature>
<keyword evidence="2" id="KW-1003">Cell membrane</keyword>
<dbReference type="RefSeq" id="WP_220748989.1">
    <property type="nucleotide sequence ID" value="NZ_BPFH01000003.1"/>
</dbReference>
<gene>
    <name evidence="7" type="ORF">JANAI62_21250</name>
</gene>
<evidence type="ECO:0000256" key="4">
    <source>
        <dbReference type="ARBA" id="ARBA00022989"/>
    </source>
</evidence>
<keyword evidence="4 6" id="KW-1133">Transmembrane helix</keyword>
<evidence type="ECO:0000256" key="3">
    <source>
        <dbReference type="ARBA" id="ARBA00022692"/>
    </source>
</evidence>
<keyword evidence="5 6" id="KW-0472">Membrane</keyword>
<accession>A0ABQ4NN07</accession>
<comment type="caution">
    <text evidence="7">The sequence shown here is derived from an EMBL/GenBank/DDBJ whole genome shotgun (WGS) entry which is preliminary data.</text>
</comment>
<evidence type="ECO:0000256" key="2">
    <source>
        <dbReference type="ARBA" id="ARBA00022475"/>
    </source>
</evidence>
<feature type="transmembrane region" description="Helical" evidence="6">
    <location>
        <begin position="186"/>
        <end position="203"/>
    </location>
</feature>
<organism evidence="7 8">
    <name type="scientific">Jannaschia pagri</name>
    <dbReference type="NCBI Taxonomy" id="2829797"/>
    <lineage>
        <taxon>Bacteria</taxon>
        <taxon>Pseudomonadati</taxon>
        <taxon>Pseudomonadota</taxon>
        <taxon>Alphaproteobacteria</taxon>
        <taxon>Rhodobacterales</taxon>
        <taxon>Roseobacteraceae</taxon>
        <taxon>Jannaschia</taxon>
    </lineage>
</organism>
<sequence length="207" mass="21454">MIELIPVFAAVALVNVLGWLTPGPNMLIVAAASLSGGRGHGIITGCGVAAGGLIWASLAVLGVGLIFETLPTLFTWLKVAGGLYLMWLGWRSWRSAPVAATPDAQAPRGGFWTGLAVNLTNPKAMLFHGAVLAAVVPVGASPWLLVAIVVFAQVQATLQHALTAVLFATPVAGRVFGALGRWTNRLFGTIFAGLGAGLVWQALRRPA</sequence>
<protein>
    <submittedName>
        <fullName evidence="7">Threonine efflux protein</fullName>
    </submittedName>
</protein>
<feature type="transmembrane region" description="Helical" evidence="6">
    <location>
        <begin position="125"/>
        <end position="154"/>
    </location>
</feature>
<keyword evidence="8" id="KW-1185">Reference proteome</keyword>
<dbReference type="PANTHER" id="PTHR30086">
    <property type="entry name" value="ARGININE EXPORTER PROTEIN ARGO"/>
    <property type="match status" value="1"/>
</dbReference>
<evidence type="ECO:0000256" key="5">
    <source>
        <dbReference type="ARBA" id="ARBA00023136"/>
    </source>
</evidence>
<evidence type="ECO:0000313" key="7">
    <source>
        <dbReference type="EMBL" id="GIT95502.1"/>
    </source>
</evidence>